<feature type="transmembrane region" description="Helical" evidence="8">
    <location>
        <begin position="400"/>
        <end position="419"/>
    </location>
</feature>
<keyword evidence="5 8" id="KW-0812">Transmembrane</keyword>
<evidence type="ECO:0000256" key="6">
    <source>
        <dbReference type="ARBA" id="ARBA00022989"/>
    </source>
</evidence>
<keyword evidence="6 8" id="KW-1133">Transmembrane helix</keyword>
<evidence type="ECO:0000256" key="8">
    <source>
        <dbReference type="SAM" id="Phobius"/>
    </source>
</evidence>
<dbReference type="OrthoDB" id="9786665at2"/>
<accession>A0A1G6JPB1</accession>
<feature type="transmembrane region" description="Helical" evidence="8">
    <location>
        <begin position="371"/>
        <end position="388"/>
    </location>
</feature>
<reference evidence="10 11" key="1">
    <citation type="submission" date="2016-09" db="EMBL/GenBank/DDBJ databases">
        <authorList>
            <person name="Capua I."/>
            <person name="De Benedictis P."/>
            <person name="Joannis T."/>
            <person name="Lombin L.H."/>
            <person name="Cattoli G."/>
        </authorList>
    </citation>
    <scope>NUCLEOTIDE SEQUENCE [LARGE SCALE GENOMIC DNA]</scope>
    <source>
        <strain evidence="10 11">A7P-90m</strain>
    </source>
</reference>
<dbReference type="Proteomes" id="UP000199452">
    <property type="component" value="Unassembled WGS sequence"/>
</dbReference>
<evidence type="ECO:0000313" key="11">
    <source>
        <dbReference type="Proteomes" id="UP000199452"/>
    </source>
</evidence>
<dbReference type="InterPro" id="IPR020846">
    <property type="entry name" value="MFS_dom"/>
</dbReference>
<dbReference type="Pfam" id="PF07690">
    <property type="entry name" value="MFS_1"/>
    <property type="match status" value="1"/>
</dbReference>
<feature type="transmembrane region" description="Helical" evidence="8">
    <location>
        <begin position="338"/>
        <end position="359"/>
    </location>
</feature>
<dbReference type="PROSITE" id="PS50850">
    <property type="entry name" value="MFS"/>
    <property type="match status" value="1"/>
</dbReference>
<feature type="transmembrane region" description="Helical" evidence="8">
    <location>
        <begin position="55"/>
        <end position="76"/>
    </location>
</feature>
<dbReference type="AlphaFoldDB" id="A0A1G6JPB1"/>
<feature type="transmembrane region" description="Helical" evidence="8">
    <location>
        <begin position="248"/>
        <end position="265"/>
    </location>
</feature>
<proteinExistence type="inferred from homology"/>
<name>A0A1G6JPB1_9BACT</name>
<dbReference type="InterPro" id="IPR050375">
    <property type="entry name" value="MFS_TsgA-like"/>
</dbReference>
<sequence>MSNTSATKAQNKGSYVLSISIIGALFFIFGFVTWLNGILIPYLKIACELTNFQALFVAFAFYISYTVMALPSSWVLKKTGFKNGMMVGLLVIALGTLLFVPAAKTRTYELFLLGLFVMGTGLAILQTASNPYITIVGPRETAARRISIMGICNKVAGTLAPLILAYFILNDGDAFVVNLAKLDGIARVAALDELASRVINPYMVMTGVLVLLAIMIRYSPLPEVESEPENEQDEAVAGKTSIFQFPHLILGATALFFYVGAEVIAGDTIIRYGIAQGFAINSAKVFTSLTLIAMIVGYVLGIVLIPKVVSQRRALEISAILGILFSLVAIFSTPTISITAVALLGLANALVWPAIWPLAIHDLGRFIKTGSALLIMAIAGGAILPLLWGYLSDIIGLQNAYWILIPCYAIVLLFATRWYKLRSWR</sequence>
<gene>
    <name evidence="10" type="ORF">SAMN05216323_10219</name>
</gene>
<keyword evidence="7 8" id="KW-0472">Membrane</keyword>
<protein>
    <submittedName>
        <fullName evidence="10">Glucose/galactose transporter</fullName>
    </submittedName>
</protein>
<dbReference type="GO" id="GO:1904659">
    <property type="term" value="P:D-glucose transmembrane transport"/>
    <property type="evidence" value="ECO:0007669"/>
    <property type="project" value="InterPro"/>
</dbReference>
<dbReference type="GO" id="GO:0005886">
    <property type="term" value="C:plasma membrane"/>
    <property type="evidence" value="ECO:0007669"/>
    <property type="project" value="UniProtKB-SubCell"/>
</dbReference>
<dbReference type="Gene3D" id="1.20.1250.20">
    <property type="entry name" value="MFS general substrate transporter like domains"/>
    <property type="match status" value="2"/>
</dbReference>
<comment type="similarity">
    <text evidence="3">Belongs to the major facilitator superfamily. FHS transporter (TC 2.A.1.7) family.</text>
</comment>
<evidence type="ECO:0000259" key="9">
    <source>
        <dbReference type="PROSITE" id="PS50850"/>
    </source>
</evidence>
<dbReference type="InterPro" id="IPR036259">
    <property type="entry name" value="MFS_trans_sf"/>
</dbReference>
<feature type="transmembrane region" description="Helical" evidence="8">
    <location>
        <begin position="199"/>
        <end position="218"/>
    </location>
</feature>
<keyword evidence="4" id="KW-1003">Cell membrane</keyword>
<evidence type="ECO:0000256" key="1">
    <source>
        <dbReference type="ARBA" id="ARBA00003321"/>
    </source>
</evidence>
<dbReference type="PANTHER" id="PTHR43702:SF12">
    <property type="entry name" value="N-ACETYL GLUCOSAMINE TRANSPORTER NAGP"/>
    <property type="match status" value="1"/>
</dbReference>
<feature type="transmembrane region" description="Helical" evidence="8">
    <location>
        <begin position="108"/>
        <end position="125"/>
    </location>
</feature>
<dbReference type="RefSeq" id="WP_092437428.1">
    <property type="nucleotide sequence ID" value="NZ_FMYP01000021.1"/>
</dbReference>
<feature type="transmembrane region" description="Helical" evidence="8">
    <location>
        <begin position="15"/>
        <end position="35"/>
    </location>
</feature>
<evidence type="ECO:0000256" key="4">
    <source>
        <dbReference type="ARBA" id="ARBA00022475"/>
    </source>
</evidence>
<dbReference type="GO" id="GO:0055056">
    <property type="term" value="F:D-glucose transmembrane transporter activity"/>
    <property type="evidence" value="ECO:0007669"/>
    <property type="project" value="InterPro"/>
</dbReference>
<dbReference type="CDD" id="cd17394">
    <property type="entry name" value="MFS_FucP_like"/>
    <property type="match status" value="1"/>
</dbReference>
<comment type="function">
    <text evidence="1">Intake of glucose and galactose.</text>
</comment>
<evidence type="ECO:0000313" key="10">
    <source>
        <dbReference type="EMBL" id="SDC20554.1"/>
    </source>
</evidence>
<dbReference type="SUPFAM" id="SSF103473">
    <property type="entry name" value="MFS general substrate transporter"/>
    <property type="match status" value="1"/>
</dbReference>
<dbReference type="STRING" id="1640674.SAMN05216323_10219"/>
<dbReference type="NCBIfam" id="TIGR01272">
    <property type="entry name" value="gluP"/>
    <property type="match status" value="1"/>
</dbReference>
<dbReference type="GO" id="GO:0005354">
    <property type="term" value="F:galactose transmembrane transporter activity"/>
    <property type="evidence" value="ECO:0007669"/>
    <property type="project" value="InterPro"/>
</dbReference>
<feature type="transmembrane region" description="Helical" evidence="8">
    <location>
        <begin position="83"/>
        <end position="102"/>
    </location>
</feature>
<evidence type="ECO:0000256" key="2">
    <source>
        <dbReference type="ARBA" id="ARBA00004429"/>
    </source>
</evidence>
<feature type="transmembrane region" description="Helical" evidence="8">
    <location>
        <begin position="314"/>
        <end position="332"/>
    </location>
</feature>
<dbReference type="InterPro" id="IPR011701">
    <property type="entry name" value="MFS"/>
</dbReference>
<feature type="transmembrane region" description="Helical" evidence="8">
    <location>
        <begin position="285"/>
        <end position="305"/>
    </location>
</feature>
<organism evidence="10 11">
    <name type="scientific">Williamwhitmania taraxaci</name>
    <dbReference type="NCBI Taxonomy" id="1640674"/>
    <lineage>
        <taxon>Bacteria</taxon>
        <taxon>Pseudomonadati</taxon>
        <taxon>Bacteroidota</taxon>
        <taxon>Bacteroidia</taxon>
        <taxon>Bacteroidales</taxon>
        <taxon>Williamwhitmaniaceae</taxon>
        <taxon>Williamwhitmania</taxon>
    </lineage>
</organism>
<comment type="subcellular location">
    <subcellularLocation>
        <location evidence="2">Cell inner membrane</location>
        <topology evidence="2">Multi-pass membrane protein</topology>
    </subcellularLocation>
</comment>
<feature type="domain" description="Major facilitator superfamily (MFS) profile" evidence="9">
    <location>
        <begin position="16"/>
        <end position="423"/>
    </location>
</feature>
<dbReference type="InterPro" id="IPR005964">
    <property type="entry name" value="Glc/Gal_transptr_bac"/>
</dbReference>
<evidence type="ECO:0000256" key="3">
    <source>
        <dbReference type="ARBA" id="ARBA00009120"/>
    </source>
</evidence>
<dbReference type="PANTHER" id="PTHR43702">
    <property type="entry name" value="L-FUCOSE-PROTON SYMPORTER"/>
    <property type="match status" value="1"/>
</dbReference>
<evidence type="ECO:0000256" key="7">
    <source>
        <dbReference type="ARBA" id="ARBA00023136"/>
    </source>
</evidence>
<keyword evidence="11" id="KW-1185">Reference proteome</keyword>
<dbReference type="EMBL" id="FMYP01000021">
    <property type="protein sequence ID" value="SDC20554.1"/>
    <property type="molecule type" value="Genomic_DNA"/>
</dbReference>
<evidence type="ECO:0000256" key="5">
    <source>
        <dbReference type="ARBA" id="ARBA00022692"/>
    </source>
</evidence>
<feature type="transmembrane region" description="Helical" evidence="8">
    <location>
        <begin position="146"/>
        <end position="169"/>
    </location>
</feature>